<reference evidence="1 2" key="1">
    <citation type="journal article" date="2018" name="Sci. Rep.">
        <title>Genomic signatures of local adaptation to the degree of environmental predictability in rotifers.</title>
        <authorList>
            <person name="Franch-Gras L."/>
            <person name="Hahn C."/>
            <person name="Garcia-Roger E.M."/>
            <person name="Carmona M.J."/>
            <person name="Serra M."/>
            <person name="Gomez A."/>
        </authorList>
    </citation>
    <scope>NUCLEOTIDE SEQUENCE [LARGE SCALE GENOMIC DNA]</scope>
    <source>
        <strain evidence="1">HYR1</strain>
    </source>
</reference>
<sequence>MIINPKSFWNKNNLYIGIVAPLVHLLKLFQYEDHSRPMSFYSPKHLKDYNDKIKFIKKTFKCYRIILQFVYKTAQFIELQIHSAQSLLLKSVIYGLLAGSPANKLL</sequence>
<dbReference type="EMBL" id="REGN01004092">
    <property type="protein sequence ID" value="RNA19163.1"/>
    <property type="molecule type" value="Genomic_DNA"/>
</dbReference>
<evidence type="ECO:0000313" key="1">
    <source>
        <dbReference type="EMBL" id="RNA19163.1"/>
    </source>
</evidence>
<protein>
    <submittedName>
        <fullName evidence="1">Uncharacterized protein</fullName>
    </submittedName>
</protein>
<dbReference type="AlphaFoldDB" id="A0A3M7R6E3"/>
<organism evidence="1 2">
    <name type="scientific">Brachionus plicatilis</name>
    <name type="common">Marine rotifer</name>
    <name type="synonym">Brachionus muelleri</name>
    <dbReference type="NCBI Taxonomy" id="10195"/>
    <lineage>
        <taxon>Eukaryota</taxon>
        <taxon>Metazoa</taxon>
        <taxon>Spiralia</taxon>
        <taxon>Gnathifera</taxon>
        <taxon>Rotifera</taxon>
        <taxon>Eurotatoria</taxon>
        <taxon>Monogononta</taxon>
        <taxon>Pseudotrocha</taxon>
        <taxon>Ploima</taxon>
        <taxon>Brachionidae</taxon>
        <taxon>Brachionus</taxon>
    </lineage>
</organism>
<gene>
    <name evidence="1" type="ORF">BpHYR1_020399</name>
</gene>
<name>A0A3M7R6E3_BRAPC</name>
<evidence type="ECO:0000313" key="2">
    <source>
        <dbReference type="Proteomes" id="UP000276133"/>
    </source>
</evidence>
<dbReference type="Proteomes" id="UP000276133">
    <property type="component" value="Unassembled WGS sequence"/>
</dbReference>
<proteinExistence type="predicted"/>
<accession>A0A3M7R6E3</accession>
<keyword evidence="2" id="KW-1185">Reference proteome</keyword>
<comment type="caution">
    <text evidence="1">The sequence shown here is derived from an EMBL/GenBank/DDBJ whole genome shotgun (WGS) entry which is preliminary data.</text>
</comment>